<accession>A0A0K0H8S4</accession>
<gene>
    <name evidence="1" type="ordered locus">SBG_0889</name>
</gene>
<dbReference type="eggNOG" id="ENOG50335C8">
    <property type="taxonomic scope" value="Bacteria"/>
</dbReference>
<protein>
    <submittedName>
        <fullName evidence="1">Hypothetical phage-related protein</fullName>
    </submittedName>
</protein>
<evidence type="ECO:0000313" key="2">
    <source>
        <dbReference type="Proteomes" id="UP000000289"/>
    </source>
</evidence>
<dbReference type="InterPro" id="IPR021398">
    <property type="entry name" value="DUF3037"/>
</dbReference>
<dbReference type="RefSeq" id="WP_000846936.1">
    <property type="nucleotide sequence ID" value="NC_015761.1"/>
</dbReference>
<organism evidence="1 2">
    <name type="scientific">Salmonella bongori (strain ATCC 43975 / DSM 13772 / NCTC 12419)</name>
    <dbReference type="NCBI Taxonomy" id="218493"/>
    <lineage>
        <taxon>Bacteria</taxon>
        <taxon>Pseudomonadati</taxon>
        <taxon>Pseudomonadota</taxon>
        <taxon>Gammaproteobacteria</taxon>
        <taxon>Enterobacterales</taxon>
        <taxon>Enterobacteriaceae</taxon>
        <taxon>Salmonella</taxon>
    </lineage>
</organism>
<evidence type="ECO:0000313" key="1">
    <source>
        <dbReference type="EMBL" id="CCC29984.1"/>
    </source>
</evidence>
<dbReference type="EMBL" id="FR877557">
    <property type="protein sequence ID" value="CCC29984.1"/>
    <property type="molecule type" value="Genomic_DNA"/>
</dbReference>
<dbReference type="GeneID" id="44979922"/>
<reference evidence="1 2" key="1">
    <citation type="journal article" date="2011" name="PLoS Pathog.">
        <title>Salmonella bongori provides insights into the evolution of the Salmonellae.</title>
        <authorList>
            <person name="Fookes M."/>
            <person name="Schroeder G.N."/>
            <person name="Langridge G.C."/>
            <person name="Blondel C.J."/>
            <person name="Mammina C."/>
            <person name="Connor T.R."/>
            <person name="Seth-Smith H."/>
            <person name="Vernikos G.S."/>
            <person name="Robinson K.S."/>
            <person name="Sanders M."/>
            <person name="Petty N.K."/>
            <person name="Kingsley R.A."/>
            <person name="Baumler A.J."/>
            <person name="Nuccio S.P."/>
            <person name="Contreras I."/>
            <person name="Santiviago C.A."/>
            <person name="Maskell D."/>
            <person name="Barrow P."/>
            <person name="Humphrey T."/>
            <person name="Nastasi A."/>
            <person name="Roberts M."/>
            <person name="Frankel G."/>
            <person name="Parkhill J."/>
            <person name="Dougan G."/>
            <person name="Thomson N.R."/>
        </authorList>
    </citation>
    <scope>NUCLEOTIDE SEQUENCE [LARGE SCALE GENOMIC DNA]</scope>
    <source>
        <strain evidence="2">ATCC 43975 / DSM 13772 / NCTC 12419</strain>
    </source>
</reference>
<dbReference type="KEGG" id="sbg:SBG_0889"/>
<dbReference type="Proteomes" id="UP000000289">
    <property type="component" value="Chromosome"/>
</dbReference>
<name>A0A0K0H8S4_SALBC</name>
<proteinExistence type="predicted"/>
<sequence>MKTFKYSLIRVTPNLEKGETINVGLIVYHDSDIDVRMLNSVSKLKAIDKGLSQNYLEDLSNSLFDLSHKINDVELLPCLFKGSLSLSSFGMFTIQSNDNYETKITDLMNRLVNPQKQSHKQLKRKVFFEIKSTFMQHGIFSKYSEDLYQHKIVANYPISDDEGLVADFLLKNGKYHLTETLDFRSENFKKQMGEAAVSALTISKACEIYKYNIDSFVIYAAETTAQEKTAKQQINLLEKHADNLINAYSKEDMNFYYEKMLNAASMLQ</sequence>
<dbReference type="Pfam" id="PF11236">
    <property type="entry name" value="DUF3037"/>
    <property type="match status" value="1"/>
</dbReference>
<dbReference type="AlphaFoldDB" id="A0A0K0H8S4"/>